<accession>A0ABX7BV24</accession>
<dbReference type="InterPro" id="IPR000160">
    <property type="entry name" value="GGDEF_dom"/>
</dbReference>
<dbReference type="PROSITE" id="PS50887">
    <property type="entry name" value="GGDEF"/>
    <property type="match status" value="1"/>
</dbReference>
<feature type="region of interest" description="Disordered" evidence="2">
    <location>
        <begin position="363"/>
        <end position="387"/>
    </location>
</feature>
<dbReference type="InterPro" id="IPR029787">
    <property type="entry name" value="Nucleotide_cyclase"/>
</dbReference>
<keyword evidence="3" id="KW-0812">Transmembrane</keyword>
<proteinExistence type="predicted"/>
<dbReference type="InterPro" id="IPR050469">
    <property type="entry name" value="Diguanylate_Cyclase"/>
</dbReference>
<dbReference type="EMBL" id="CP068047">
    <property type="protein sequence ID" value="QQR35810.1"/>
    <property type="molecule type" value="Genomic_DNA"/>
</dbReference>
<evidence type="ECO:0000256" key="1">
    <source>
        <dbReference type="ARBA" id="ARBA00012528"/>
    </source>
</evidence>
<evidence type="ECO:0000256" key="2">
    <source>
        <dbReference type="SAM" id="MobiDB-lite"/>
    </source>
</evidence>
<protein>
    <recommendedName>
        <fullName evidence="1">diguanylate cyclase</fullName>
        <ecNumber evidence="1">2.7.7.65</ecNumber>
    </recommendedName>
</protein>
<feature type="transmembrane region" description="Helical" evidence="3">
    <location>
        <begin position="35"/>
        <end position="56"/>
    </location>
</feature>
<feature type="transmembrane region" description="Helical" evidence="3">
    <location>
        <begin position="149"/>
        <end position="171"/>
    </location>
</feature>
<feature type="transmembrane region" description="Helical" evidence="3">
    <location>
        <begin position="191"/>
        <end position="210"/>
    </location>
</feature>
<evidence type="ECO:0000313" key="6">
    <source>
        <dbReference type="Proteomes" id="UP000595460"/>
    </source>
</evidence>
<dbReference type="Proteomes" id="UP000595460">
    <property type="component" value="Chromosome"/>
</dbReference>
<dbReference type="Gene3D" id="3.30.70.270">
    <property type="match status" value="1"/>
</dbReference>
<evidence type="ECO:0000313" key="5">
    <source>
        <dbReference type="EMBL" id="QQR35810.1"/>
    </source>
</evidence>
<gene>
    <name evidence="5" type="ORF">JI749_15910</name>
</gene>
<keyword evidence="3" id="KW-1133">Transmembrane helix</keyword>
<dbReference type="SMART" id="SM00267">
    <property type="entry name" value="GGDEF"/>
    <property type="match status" value="1"/>
</dbReference>
<dbReference type="NCBIfam" id="TIGR00254">
    <property type="entry name" value="GGDEF"/>
    <property type="match status" value="1"/>
</dbReference>
<dbReference type="InterPro" id="IPR043128">
    <property type="entry name" value="Rev_trsase/Diguanyl_cyclase"/>
</dbReference>
<dbReference type="RefSeq" id="WP_201656165.1">
    <property type="nucleotide sequence ID" value="NZ_CP068047.1"/>
</dbReference>
<feature type="transmembrane region" description="Helical" evidence="3">
    <location>
        <begin position="6"/>
        <end position="28"/>
    </location>
</feature>
<feature type="domain" description="GGDEF" evidence="4">
    <location>
        <begin position="244"/>
        <end position="373"/>
    </location>
</feature>
<dbReference type="Pfam" id="PF00990">
    <property type="entry name" value="GGDEF"/>
    <property type="match status" value="1"/>
</dbReference>
<sequence>MTATVGLNIVIAGVLGLLALLCAVASLALQRNVPLAWVAAALAVGTTQTLLLTFAAGTPLEFVSAMVLAPFGFWLANNTIYCLMPDKRLRQAYLAAFSALCAVAVGLFVAGAPFFFQVIVVQLACTLAMTDAALRILSGIKWRMLDVSLLLVVGALTLLRAARLPLIAFYFGPDVGFSDYNGSVVELTLLAVESLVTLGIIALVISSIIADTIATYQQQSERDGLTGLLNRRAIDAMAGQAGPAGGAVIFCDLDHFKLVNDRYGHQIGDAVIKAFAALIERTGHQAGRIGGEEFALLLPGASAADARDVAEMIRRRFNELAHPVLGATERLSASFGIGAYQPSQPPASAFIRADNALYRAKAAGRNRVEADPSAEQPEPSGAREQAA</sequence>
<keyword evidence="6" id="KW-1185">Reference proteome</keyword>
<dbReference type="PANTHER" id="PTHR45138:SF24">
    <property type="entry name" value="DIGUANYLATE CYCLASE DGCC-RELATED"/>
    <property type="match status" value="1"/>
</dbReference>
<reference evidence="5 6" key="1">
    <citation type="submission" date="2021-01" db="EMBL/GenBank/DDBJ databases">
        <title>Genome seq and assembly of Devosia sp. G19.</title>
        <authorList>
            <person name="Chhetri G."/>
        </authorList>
    </citation>
    <scope>NUCLEOTIDE SEQUENCE [LARGE SCALE GENOMIC DNA]</scope>
    <source>
        <strain evidence="5 6">G19</strain>
    </source>
</reference>
<evidence type="ECO:0000256" key="3">
    <source>
        <dbReference type="SAM" id="Phobius"/>
    </source>
</evidence>
<keyword evidence="3" id="KW-0472">Membrane</keyword>
<dbReference type="EC" id="2.7.7.65" evidence="1"/>
<feature type="transmembrane region" description="Helical" evidence="3">
    <location>
        <begin position="62"/>
        <end position="80"/>
    </location>
</feature>
<dbReference type="PANTHER" id="PTHR45138">
    <property type="entry name" value="REGULATORY COMPONENTS OF SENSORY TRANSDUCTION SYSTEM"/>
    <property type="match status" value="1"/>
</dbReference>
<dbReference type="CDD" id="cd01949">
    <property type="entry name" value="GGDEF"/>
    <property type="match status" value="1"/>
</dbReference>
<organism evidence="5 6">
    <name type="scientific">Devosia oryziradicis</name>
    <dbReference type="NCBI Taxonomy" id="2801335"/>
    <lineage>
        <taxon>Bacteria</taxon>
        <taxon>Pseudomonadati</taxon>
        <taxon>Pseudomonadota</taxon>
        <taxon>Alphaproteobacteria</taxon>
        <taxon>Hyphomicrobiales</taxon>
        <taxon>Devosiaceae</taxon>
        <taxon>Devosia</taxon>
    </lineage>
</organism>
<name>A0ABX7BV24_9HYPH</name>
<dbReference type="SUPFAM" id="SSF55073">
    <property type="entry name" value="Nucleotide cyclase"/>
    <property type="match status" value="1"/>
</dbReference>
<feature type="transmembrane region" description="Helical" evidence="3">
    <location>
        <begin position="92"/>
        <end position="109"/>
    </location>
</feature>
<evidence type="ECO:0000259" key="4">
    <source>
        <dbReference type="PROSITE" id="PS50887"/>
    </source>
</evidence>